<accession>A0A087UA87</accession>
<dbReference type="AlphaFoldDB" id="A0A087UA87"/>
<feature type="domain" description="ZP" evidence="2">
    <location>
        <begin position="1"/>
        <end position="125"/>
    </location>
</feature>
<dbReference type="Gene3D" id="2.60.40.4100">
    <property type="entry name" value="Zona pellucida, ZP-C domain"/>
    <property type="match status" value="1"/>
</dbReference>
<keyword evidence="1" id="KW-1015">Disulfide bond</keyword>
<feature type="non-terminal residue" evidence="3">
    <location>
        <position position="162"/>
    </location>
</feature>
<dbReference type="InterPro" id="IPR001507">
    <property type="entry name" value="ZP_dom"/>
</dbReference>
<dbReference type="OMA" id="HCIVEVC"/>
<keyword evidence="4" id="KW-1185">Reference proteome</keyword>
<evidence type="ECO:0000256" key="1">
    <source>
        <dbReference type="ARBA" id="ARBA00023157"/>
    </source>
</evidence>
<reference evidence="3 4" key="1">
    <citation type="submission" date="2013-11" db="EMBL/GenBank/DDBJ databases">
        <title>Genome sequencing of Stegodyphus mimosarum.</title>
        <authorList>
            <person name="Bechsgaard J."/>
        </authorList>
    </citation>
    <scope>NUCLEOTIDE SEQUENCE [LARGE SCALE GENOMIC DNA]</scope>
</reference>
<proteinExistence type="predicted"/>
<dbReference type="PANTHER" id="PTHR46560">
    <property type="entry name" value="CYPHER, ISOFORM B"/>
    <property type="match status" value="1"/>
</dbReference>
<dbReference type="Proteomes" id="UP000054359">
    <property type="component" value="Unassembled WGS sequence"/>
</dbReference>
<dbReference type="EMBL" id="KK118959">
    <property type="protein sequence ID" value="KFM74276.1"/>
    <property type="molecule type" value="Genomic_DNA"/>
</dbReference>
<dbReference type="STRING" id="407821.A0A087UA87"/>
<evidence type="ECO:0000313" key="4">
    <source>
        <dbReference type="Proteomes" id="UP000054359"/>
    </source>
</evidence>
<sequence>MEVQEGKGPWARQVGGLVPIGSPLTLVIAINDHSREFDLRVKRCSASDGTGIEVQLTDQNGCVLRPSLLTPFAKIRDYGPKATLIAYSHLYAFKFPDNLDVFVHCIVEVCRNGCPDSCSGHSLDNAHPSHREPYDALESKKHQKLVELANSKPSQPSSHLPL</sequence>
<dbReference type="Pfam" id="PF00100">
    <property type="entry name" value="Zona_pellucida"/>
    <property type="match status" value="1"/>
</dbReference>
<dbReference type="PANTHER" id="PTHR46560:SF1">
    <property type="entry name" value="MINIATURE"/>
    <property type="match status" value="1"/>
</dbReference>
<name>A0A087UA87_STEMI</name>
<evidence type="ECO:0000259" key="2">
    <source>
        <dbReference type="PROSITE" id="PS51034"/>
    </source>
</evidence>
<dbReference type="InterPro" id="IPR055355">
    <property type="entry name" value="ZP-C"/>
</dbReference>
<dbReference type="OrthoDB" id="10062424at2759"/>
<gene>
    <name evidence="3" type="ORF">X975_14624</name>
</gene>
<evidence type="ECO:0000313" key="3">
    <source>
        <dbReference type="EMBL" id="KFM74276.1"/>
    </source>
</evidence>
<protein>
    <recommendedName>
        <fullName evidence="2">ZP domain-containing protein</fullName>
    </recommendedName>
</protein>
<organism evidence="3 4">
    <name type="scientific">Stegodyphus mimosarum</name>
    <name type="common">African social velvet spider</name>
    <dbReference type="NCBI Taxonomy" id="407821"/>
    <lineage>
        <taxon>Eukaryota</taxon>
        <taxon>Metazoa</taxon>
        <taxon>Ecdysozoa</taxon>
        <taxon>Arthropoda</taxon>
        <taxon>Chelicerata</taxon>
        <taxon>Arachnida</taxon>
        <taxon>Araneae</taxon>
        <taxon>Araneomorphae</taxon>
        <taxon>Entelegynae</taxon>
        <taxon>Eresoidea</taxon>
        <taxon>Eresidae</taxon>
        <taxon>Stegodyphus</taxon>
    </lineage>
</organism>
<dbReference type="PROSITE" id="PS51034">
    <property type="entry name" value="ZP_2"/>
    <property type="match status" value="1"/>
</dbReference>
<dbReference type="InterPro" id="IPR042235">
    <property type="entry name" value="ZP-C_dom"/>
</dbReference>